<dbReference type="EMBL" id="SULG01000062">
    <property type="protein sequence ID" value="TLD41119.1"/>
    <property type="molecule type" value="Genomic_DNA"/>
</dbReference>
<protein>
    <recommendedName>
        <fullName evidence="1">DUF5666 domain-containing protein</fullName>
    </recommendedName>
</protein>
<gene>
    <name evidence="2" type="ORF">JETT_2640</name>
</gene>
<reference evidence="2 3" key="1">
    <citation type="submission" date="2019-04" db="EMBL/GenBank/DDBJ databases">
        <title>Genome of a novel bacterium Candidatus Jettenia ecosi reconstructed from metagenome of an anammox bioreactor.</title>
        <authorList>
            <person name="Mardanov A.V."/>
            <person name="Beletsky A.V."/>
            <person name="Ravin N.V."/>
            <person name="Botchkova E.A."/>
            <person name="Litti Y.V."/>
            <person name="Nozhevnikova A.N."/>
        </authorList>
    </citation>
    <scope>NUCLEOTIDE SEQUENCE [LARGE SCALE GENOMIC DNA]</scope>
    <source>
        <strain evidence="2">J2</strain>
    </source>
</reference>
<dbReference type="Pfam" id="PF18914">
    <property type="entry name" value="DUF5666"/>
    <property type="match status" value="2"/>
</dbReference>
<dbReference type="AlphaFoldDB" id="A0A533QA07"/>
<proteinExistence type="predicted"/>
<accession>A0A533QA07</accession>
<organism evidence="2 3">
    <name type="scientific">Candidatus Jettenia ecosi</name>
    <dbReference type="NCBI Taxonomy" id="2494326"/>
    <lineage>
        <taxon>Bacteria</taxon>
        <taxon>Pseudomonadati</taxon>
        <taxon>Planctomycetota</taxon>
        <taxon>Candidatus Brocadiia</taxon>
        <taxon>Candidatus Brocadiales</taxon>
        <taxon>Candidatus Brocadiaceae</taxon>
        <taxon>Candidatus Jettenia</taxon>
    </lineage>
</organism>
<dbReference type="InterPro" id="IPR043724">
    <property type="entry name" value="DUF5666"/>
</dbReference>
<sequence>MKHKGISIIITTFLFCLGLPVVLPQNTVYGNSNTKSEMHGVVSSVLGSIISILNDTIDIDASKAKIKLEDCAISLHASDIAAGDVIEAKGYIKNDSFIAEKIKLKGSSSLEGIITEVGMNTITLLGQAIDINSALCIKGIPAVGKKANVYVRNSDFGLVAIMVSIE</sequence>
<evidence type="ECO:0000313" key="3">
    <source>
        <dbReference type="Proteomes" id="UP000319783"/>
    </source>
</evidence>
<comment type="caution">
    <text evidence="2">The sequence shown here is derived from an EMBL/GenBank/DDBJ whole genome shotgun (WGS) entry which is preliminary data.</text>
</comment>
<feature type="domain" description="DUF5666" evidence="1">
    <location>
        <begin position="39"/>
        <end position="103"/>
    </location>
</feature>
<dbReference type="Proteomes" id="UP000319783">
    <property type="component" value="Unassembled WGS sequence"/>
</dbReference>
<evidence type="ECO:0000259" key="1">
    <source>
        <dbReference type="Pfam" id="PF18914"/>
    </source>
</evidence>
<name>A0A533QA07_9BACT</name>
<evidence type="ECO:0000313" key="2">
    <source>
        <dbReference type="EMBL" id="TLD41119.1"/>
    </source>
</evidence>
<feature type="domain" description="DUF5666" evidence="1">
    <location>
        <begin position="111"/>
        <end position="152"/>
    </location>
</feature>